<feature type="compositionally biased region" description="Polar residues" evidence="1">
    <location>
        <begin position="104"/>
        <end position="118"/>
    </location>
</feature>
<proteinExistence type="predicted"/>
<feature type="region of interest" description="Disordered" evidence="1">
    <location>
        <begin position="361"/>
        <end position="412"/>
    </location>
</feature>
<sequence>TEILHLFIKMENSDSSDKRNDQSAAQRRRQLIRLNRKEAFYRFVNNLSGEDYRLMRDNNLLGTPVKVLRRSCSEDYSKSKRGRPRHRAQMKIDLETLQMTCPMTGNTTGSGQRRNLSWSAVGHTNPHSGDLRFSLETRVNRNNGRQTPENGNEPSATDLSAENMDSSSQRPMENSASETSSARPPRSERSSAEALTEVPSTRGRSRARNTNQNTGEDPEPELKEVANEIPRRSHRSVSSHTFVHPLVNEIEGSSRTSRHGTLRQQITGPELLGRDLLGLLGQEILPLKGQVLQTWVPMVERQDLVKDLQPQTFKSEEFCRENTTREIAFIRTLTFFEPADERTYVNTNRFSTLTLFDTGSRETAPVPFQTPSRQRTTGFGEFPRSGRGRSGGNSSAAGSSSNLGFSSNRESSQRSSGVYETLLYLLMTTTKLEDSPKNRLLT</sequence>
<feature type="compositionally biased region" description="Basic and acidic residues" evidence="1">
    <location>
        <begin position="129"/>
        <end position="139"/>
    </location>
</feature>
<feature type="compositionally biased region" description="Low complexity" evidence="1">
    <location>
        <begin position="175"/>
        <end position="184"/>
    </location>
</feature>
<feature type="compositionally biased region" description="Polar residues" evidence="1">
    <location>
        <begin position="140"/>
        <end position="174"/>
    </location>
</feature>
<dbReference type="Proteomes" id="UP001488838">
    <property type="component" value="Unassembled WGS sequence"/>
</dbReference>
<dbReference type="AlphaFoldDB" id="A0AAW0H144"/>
<organism evidence="3 4">
    <name type="scientific">Myodes glareolus</name>
    <name type="common">Bank vole</name>
    <name type="synonym">Clethrionomys glareolus</name>
    <dbReference type="NCBI Taxonomy" id="447135"/>
    <lineage>
        <taxon>Eukaryota</taxon>
        <taxon>Metazoa</taxon>
        <taxon>Chordata</taxon>
        <taxon>Craniata</taxon>
        <taxon>Vertebrata</taxon>
        <taxon>Euteleostomi</taxon>
        <taxon>Mammalia</taxon>
        <taxon>Eutheria</taxon>
        <taxon>Euarchontoglires</taxon>
        <taxon>Glires</taxon>
        <taxon>Rodentia</taxon>
        <taxon>Myomorpha</taxon>
        <taxon>Muroidea</taxon>
        <taxon>Cricetidae</taxon>
        <taxon>Arvicolinae</taxon>
        <taxon>Myodes</taxon>
    </lineage>
</organism>
<reference evidence="3 4" key="1">
    <citation type="journal article" date="2023" name="bioRxiv">
        <title>Conserved and derived expression patterns and positive selection on dental genes reveal complex evolutionary context of ever-growing rodent molars.</title>
        <authorList>
            <person name="Calamari Z.T."/>
            <person name="Song A."/>
            <person name="Cohen E."/>
            <person name="Akter M."/>
            <person name="Roy R.D."/>
            <person name="Hallikas O."/>
            <person name="Christensen M.M."/>
            <person name="Li P."/>
            <person name="Marangoni P."/>
            <person name="Jernvall J."/>
            <person name="Klein O.D."/>
        </authorList>
    </citation>
    <scope>NUCLEOTIDE SEQUENCE [LARGE SCALE GENOMIC DNA]</scope>
    <source>
        <strain evidence="3">V071</strain>
    </source>
</reference>
<dbReference type="Pfam" id="PF25914">
    <property type="entry name" value="RNF6_N"/>
    <property type="match status" value="1"/>
</dbReference>
<accession>A0AAW0H144</accession>
<keyword evidence="4" id="KW-1185">Reference proteome</keyword>
<dbReference type="InterPro" id="IPR058896">
    <property type="entry name" value="RNF6/12_N"/>
</dbReference>
<gene>
    <name evidence="3" type="ORF">U0070_007121</name>
</gene>
<feature type="compositionally biased region" description="Low complexity" evidence="1">
    <location>
        <begin position="392"/>
        <end position="412"/>
    </location>
</feature>
<comment type="caution">
    <text evidence="3">The sequence shown here is derived from an EMBL/GenBank/DDBJ whole genome shotgun (WGS) entry which is preliminary data.</text>
</comment>
<dbReference type="EMBL" id="JBBHLL010003310">
    <property type="protein sequence ID" value="KAK7795128.1"/>
    <property type="molecule type" value="Genomic_DNA"/>
</dbReference>
<feature type="non-terminal residue" evidence="3">
    <location>
        <position position="1"/>
    </location>
</feature>
<feature type="domain" description="E3 ubiquitin-protein ligase RNF6/12 N-terminal" evidence="2">
    <location>
        <begin position="25"/>
        <end position="64"/>
    </location>
</feature>
<name>A0AAW0H144_MYOGA</name>
<protein>
    <recommendedName>
        <fullName evidence="2">E3 ubiquitin-protein ligase RNF6/12 N-terminal domain-containing protein</fullName>
    </recommendedName>
</protein>
<evidence type="ECO:0000313" key="4">
    <source>
        <dbReference type="Proteomes" id="UP001488838"/>
    </source>
</evidence>
<evidence type="ECO:0000256" key="1">
    <source>
        <dbReference type="SAM" id="MobiDB-lite"/>
    </source>
</evidence>
<feature type="region of interest" description="Disordered" evidence="1">
    <location>
        <begin position="104"/>
        <end position="223"/>
    </location>
</feature>
<evidence type="ECO:0000313" key="3">
    <source>
        <dbReference type="EMBL" id="KAK7795128.1"/>
    </source>
</evidence>
<evidence type="ECO:0000259" key="2">
    <source>
        <dbReference type="Pfam" id="PF25914"/>
    </source>
</evidence>